<accession>A0A967EA36</accession>
<name>A0A967EA36_9MICO</name>
<dbReference type="RefSeq" id="WP_166197930.1">
    <property type="nucleotide sequence ID" value="NZ_JAAOIV010000012.1"/>
</dbReference>
<dbReference type="EMBL" id="JAAOIV010000012">
    <property type="protein sequence ID" value="NHN57047.1"/>
    <property type="molecule type" value="Genomic_DNA"/>
</dbReference>
<evidence type="ECO:0000259" key="2">
    <source>
        <dbReference type="Pfam" id="PF13427"/>
    </source>
</evidence>
<reference evidence="3" key="1">
    <citation type="submission" date="2020-03" db="EMBL/GenBank/DDBJ databases">
        <title>Draft sequencing of Calidifontibacter sp. DB0510.</title>
        <authorList>
            <person name="Kim D.-U."/>
        </authorList>
    </citation>
    <scope>NUCLEOTIDE SEQUENCE</scope>
    <source>
        <strain evidence="3">DB0510</strain>
    </source>
</reference>
<dbReference type="AlphaFoldDB" id="A0A967EA36"/>
<dbReference type="InterPro" id="IPR043519">
    <property type="entry name" value="NT_sf"/>
</dbReference>
<organism evidence="3 4">
    <name type="scientific">Metallococcus carri</name>
    <dbReference type="NCBI Taxonomy" id="1656884"/>
    <lineage>
        <taxon>Bacteria</taxon>
        <taxon>Bacillati</taxon>
        <taxon>Actinomycetota</taxon>
        <taxon>Actinomycetes</taxon>
        <taxon>Micrococcales</taxon>
        <taxon>Dermacoccaceae</taxon>
        <taxon>Metallococcus</taxon>
    </lineage>
</organism>
<dbReference type="GO" id="GO:0016740">
    <property type="term" value="F:transferase activity"/>
    <property type="evidence" value="ECO:0007669"/>
    <property type="project" value="UniProtKB-KW"/>
</dbReference>
<keyword evidence="1" id="KW-0808">Transferase</keyword>
<comment type="caution">
    <text evidence="3">The sequence shown here is derived from an EMBL/GenBank/DDBJ whole genome shotgun (WGS) entry which is preliminary data.</text>
</comment>
<sequence>MDLPAAVTDRTTAHLAMLEQRLPGYLTGLYLHGSLCWGEFFPGSDIDFVATTSRRPGEAEIATLRTIHDELAVGTDEATPAYDGFYVLESDLALDPTTISVQPGVLAGDFAVAHHGDASLVTWHELAERGITVAGKPASELDIFTNLPVLQAFSRDNLQTYWASAAARVAAEPDLSPAVGAWCVLGITRLDHLIREGSLTSKSGAGRWALNHLDRRHRPVIEDALAWREAGQERLEPSARAVAVADLMYDVLAAYDITPEPDHC</sequence>
<proteinExistence type="predicted"/>
<evidence type="ECO:0000256" key="1">
    <source>
        <dbReference type="ARBA" id="ARBA00022679"/>
    </source>
</evidence>
<keyword evidence="4" id="KW-1185">Reference proteome</keyword>
<dbReference type="SUPFAM" id="SSF81301">
    <property type="entry name" value="Nucleotidyltransferase"/>
    <property type="match status" value="1"/>
</dbReference>
<gene>
    <name evidence="3" type="ORF">G9U51_14850</name>
</gene>
<feature type="domain" description="Adenylyltransferase AadA C-terminal" evidence="2">
    <location>
        <begin position="178"/>
        <end position="243"/>
    </location>
</feature>
<evidence type="ECO:0000313" key="4">
    <source>
        <dbReference type="Proteomes" id="UP000744769"/>
    </source>
</evidence>
<evidence type="ECO:0000313" key="3">
    <source>
        <dbReference type="EMBL" id="NHN57047.1"/>
    </source>
</evidence>
<dbReference type="InterPro" id="IPR025184">
    <property type="entry name" value="AadA_C"/>
</dbReference>
<dbReference type="Pfam" id="PF13427">
    <property type="entry name" value="AadA_C"/>
    <property type="match status" value="1"/>
</dbReference>
<protein>
    <submittedName>
        <fullName evidence="3">DUF4111 domain-containing protein</fullName>
    </submittedName>
</protein>
<dbReference type="Proteomes" id="UP000744769">
    <property type="component" value="Unassembled WGS sequence"/>
</dbReference>